<dbReference type="RefSeq" id="WP_015936768.1">
    <property type="nucleotide sequence ID" value="NC_011886.1"/>
</dbReference>
<reference evidence="3" key="1">
    <citation type="submission" date="2009-01" db="EMBL/GenBank/DDBJ databases">
        <title>Complete sequence of chromosome of Arthrobacter chlorophenolicus A6.</title>
        <authorList>
            <consortium name="US DOE Joint Genome Institute"/>
            <person name="Lucas S."/>
            <person name="Copeland A."/>
            <person name="Lapidus A."/>
            <person name="Glavina del Rio T."/>
            <person name="Tice H."/>
            <person name="Bruce D."/>
            <person name="Goodwin L."/>
            <person name="Pitluck S."/>
            <person name="Goltsman E."/>
            <person name="Clum A."/>
            <person name="Larimer F."/>
            <person name="Land M."/>
            <person name="Hauser L."/>
            <person name="Kyrpides N."/>
            <person name="Mikhailova N."/>
            <person name="Jansson J."/>
            <person name="Richardson P."/>
        </authorList>
    </citation>
    <scope>NUCLEOTIDE SEQUENCE [LARGE SCALE GENOMIC DNA]</scope>
    <source>
        <strain evidence="3">A6</strain>
    </source>
</reference>
<evidence type="ECO:0000313" key="3">
    <source>
        <dbReference type="EMBL" id="ACL39547.1"/>
    </source>
</evidence>
<dbReference type="EMBL" id="CP001341">
    <property type="protein sequence ID" value="ACL39547.1"/>
    <property type="molecule type" value="Genomic_DNA"/>
</dbReference>
<dbReference type="AlphaFoldDB" id="B8HGV8"/>
<feature type="compositionally biased region" description="Low complexity" evidence="1">
    <location>
        <begin position="39"/>
        <end position="65"/>
    </location>
</feature>
<feature type="chain" id="PRO_5039219094" description="Lipoprotein" evidence="2">
    <location>
        <begin position="25"/>
        <end position="176"/>
    </location>
</feature>
<dbReference type="eggNOG" id="ENOG5033H6C">
    <property type="taxonomic scope" value="Bacteria"/>
</dbReference>
<keyword evidence="4" id="KW-1185">Reference proteome</keyword>
<keyword evidence="2" id="KW-0732">Signal</keyword>
<gene>
    <name evidence="3" type="ordered locus">Achl_1559</name>
</gene>
<dbReference type="STRING" id="452863.Achl_1559"/>
<protein>
    <recommendedName>
        <fullName evidence="5">Lipoprotein</fullName>
    </recommendedName>
</protein>
<feature type="signal peptide" evidence="2">
    <location>
        <begin position="1"/>
        <end position="24"/>
    </location>
</feature>
<accession>B8HGV8</accession>
<organism evidence="3 4">
    <name type="scientific">Pseudarthrobacter chlorophenolicus (strain ATCC 700700 / DSM 12829 / CIP 107037 / JCM 12360 / KCTC 9906 / NCIMB 13794 / A6)</name>
    <name type="common">Arthrobacter chlorophenolicus</name>
    <dbReference type="NCBI Taxonomy" id="452863"/>
    <lineage>
        <taxon>Bacteria</taxon>
        <taxon>Bacillati</taxon>
        <taxon>Actinomycetota</taxon>
        <taxon>Actinomycetes</taxon>
        <taxon>Micrococcales</taxon>
        <taxon>Micrococcaceae</taxon>
        <taxon>Pseudarthrobacter</taxon>
    </lineage>
</organism>
<dbReference type="OrthoDB" id="4950810at2"/>
<evidence type="ECO:0000313" key="4">
    <source>
        <dbReference type="Proteomes" id="UP000002505"/>
    </source>
</evidence>
<sequence length="176" mass="16921">MTVIGNFKPAGLAVLAAGAALALAACSPTPSPAQPSPSSPATVPATGQATTTASASPSASPSTSATVGALVEGFPQQLLPLMPNATVVSSSFDKSSAPATAALVATVAGPTSAVVDFYTKALEAQGFKAVPGDSVGAVASKDFVRGDSETVNLSVVEASGVATFTIGANVAAESAK</sequence>
<dbReference type="KEGG" id="ach:Achl_1559"/>
<name>B8HGV8_PSECP</name>
<evidence type="ECO:0000256" key="2">
    <source>
        <dbReference type="SAM" id="SignalP"/>
    </source>
</evidence>
<feature type="compositionally biased region" description="Pro residues" evidence="1">
    <location>
        <begin position="29"/>
        <end position="38"/>
    </location>
</feature>
<evidence type="ECO:0000256" key="1">
    <source>
        <dbReference type="SAM" id="MobiDB-lite"/>
    </source>
</evidence>
<dbReference type="Proteomes" id="UP000002505">
    <property type="component" value="Chromosome"/>
</dbReference>
<evidence type="ECO:0008006" key="5">
    <source>
        <dbReference type="Google" id="ProtNLM"/>
    </source>
</evidence>
<dbReference type="HOGENOM" id="CLU_1522156_0_0_11"/>
<feature type="region of interest" description="Disordered" evidence="1">
    <location>
        <begin position="26"/>
        <end position="65"/>
    </location>
</feature>
<proteinExistence type="predicted"/>